<evidence type="ECO:0000256" key="7">
    <source>
        <dbReference type="PIRSR" id="PIRSR600715-1"/>
    </source>
</evidence>
<proteinExistence type="predicted"/>
<comment type="cofactor">
    <cofactor evidence="7">
        <name>Mg(2+)</name>
        <dbReference type="ChEBI" id="CHEBI:18420"/>
    </cofactor>
</comment>
<feature type="transmembrane region" description="Helical" evidence="8">
    <location>
        <begin position="245"/>
        <end position="263"/>
    </location>
</feature>
<evidence type="ECO:0000256" key="2">
    <source>
        <dbReference type="ARBA" id="ARBA00022475"/>
    </source>
</evidence>
<feature type="transmembrane region" description="Helical" evidence="8">
    <location>
        <begin position="76"/>
        <end position="95"/>
    </location>
</feature>
<dbReference type="GO" id="GO:0046872">
    <property type="term" value="F:metal ion binding"/>
    <property type="evidence" value="ECO:0007669"/>
    <property type="project" value="UniProtKB-KW"/>
</dbReference>
<accession>A0A9P1V1W6</accession>
<sequence>MGLEMLTFIFLLTIFFLASVGLTYLLRLYALKNNIIDTPNSRSSHVTPTPRGGGVAIVISFLIGMILFYFLGYLPILSAVGLIVSGGVIALVGFWDDHGHIAARWRLLAHFSAAAFLLFCLGGFPVLKVSDFIIDLGIFGSLFGLLFLVWMLNLYNFMDGIDGLASAEAVTACLGMIAIYYISGDHIELNSYLVLWLLACTVLGFLLWNFPPAKIFMGDAGSGFLGLMIGSLAISAGWIETKFFFCWLILLGVFIVDATWTLVRRVLGGFKVYEAHRSHGYQIASRKFKRHLPVTLSTIAINIIWLFPIALLVGLNIVNPIIALIISYTPILYIDYKLNAGINNN</sequence>
<dbReference type="GO" id="GO:0044038">
    <property type="term" value="P:cell wall macromolecule biosynthetic process"/>
    <property type="evidence" value="ECO:0007669"/>
    <property type="project" value="TreeGrafter"/>
</dbReference>
<dbReference type="GO" id="GO:0009103">
    <property type="term" value="P:lipopolysaccharide biosynthetic process"/>
    <property type="evidence" value="ECO:0007669"/>
    <property type="project" value="TreeGrafter"/>
</dbReference>
<evidence type="ECO:0000256" key="5">
    <source>
        <dbReference type="ARBA" id="ARBA00022989"/>
    </source>
</evidence>
<dbReference type="GO" id="GO:0071555">
    <property type="term" value="P:cell wall organization"/>
    <property type="evidence" value="ECO:0007669"/>
    <property type="project" value="TreeGrafter"/>
</dbReference>
<name>A0A9P1V1W6_YEREN</name>
<evidence type="ECO:0000313" key="10">
    <source>
        <dbReference type="Proteomes" id="UP000041356"/>
    </source>
</evidence>
<dbReference type="EC" id="2.7.8.33" evidence="9"/>
<dbReference type="AlphaFoldDB" id="A0A9P1V1W6"/>
<feature type="transmembrane region" description="Helical" evidence="8">
    <location>
        <begin position="107"/>
        <end position="126"/>
    </location>
</feature>
<keyword evidence="2" id="KW-1003">Cell membrane</keyword>
<dbReference type="PANTHER" id="PTHR22926">
    <property type="entry name" value="PHOSPHO-N-ACETYLMURAMOYL-PENTAPEPTIDE-TRANSFERASE"/>
    <property type="match status" value="1"/>
</dbReference>
<evidence type="ECO:0000256" key="3">
    <source>
        <dbReference type="ARBA" id="ARBA00022679"/>
    </source>
</evidence>
<comment type="subcellular location">
    <subcellularLocation>
        <location evidence="1">Cell membrane</location>
        <topology evidence="1">Multi-pass membrane protein</topology>
    </subcellularLocation>
</comment>
<organism evidence="9 10">
    <name type="scientific">Yersinia enterocolitica</name>
    <dbReference type="NCBI Taxonomy" id="630"/>
    <lineage>
        <taxon>Bacteria</taxon>
        <taxon>Pseudomonadati</taxon>
        <taxon>Pseudomonadota</taxon>
        <taxon>Gammaproteobacteria</taxon>
        <taxon>Enterobacterales</taxon>
        <taxon>Yersiniaceae</taxon>
        <taxon>Yersinia</taxon>
    </lineage>
</organism>
<evidence type="ECO:0000256" key="8">
    <source>
        <dbReference type="SAM" id="Phobius"/>
    </source>
</evidence>
<keyword evidence="3 9" id="KW-0808">Transferase</keyword>
<keyword evidence="6 8" id="KW-0472">Membrane</keyword>
<feature type="transmembrane region" description="Helical" evidence="8">
    <location>
        <begin position="189"/>
        <end position="208"/>
    </location>
</feature>
<evidence type="ECO:0000256" key="1">
    <source>
        <dbReference type="ARBA" id="ARBA00004651"/>
    </source>
</evidence>
<keyword evidence="7" id="KW-0460">Magnesium</keyword>
<dbReference type="GO" id="GO:0036380">
    <property type="term" value="F:UDP-N-acetylglucosamine-undecaprenyl-phosphate N-acetylglucosaminephosphotransferase activity"/>
    <property type="evidence" value="ECO:0007669"/>
    <property type="project" value="UniProtKB-EC"/>
</dbReference>
<dbReference type="Proteomes" id="UP000041356">
    <property type="component" value="Unassembled WGS sequence"/>
</dbReference>
<feature type="transmembrane region" description="Helical" evidence="8">
    <location>
        <begin position="220"/>
        <end position="239"/>
    </location>
</feature>
<reference evidence="9 10" key="1">
    <citation type="submission" date="2015-03" db="EMBL/GenBank/DDBJ databases">
        <authorList>
            <consortium name="Pathogen Informatics"/>
            <person name="Murphy D."/>
        </authorList>
    </citation>
    <scope>NUCLEOTIDE SEQUENCE [LARGE SCALE GENOMIC DNA]</scope>
    <source>
        <strain evidence="9 10">IP27818</strain>
    </source>
</reference>
<dbReference type="Pfam" id="PF00953">
    <property type="entry name" value="Glycos_transf_4"/>
    <property type="match status" value="1"/>
</dbReference>
<feature type="transmembrane region" description="Helical" evidence="8">
    <location>
        <begin position="52"/>
        <end position="70"/>
    </location>
</feature>
<feature type="transmembrane region" description="Helical" evidence="8">
    <location>
        <begin position="164"/>
        <end position="183"/>
    </location>
</feature>
<keyword evidence="7" id="KW-0479">Metal-binding</keyword>
<keyword evidence="5 8" id="KW-1133">Transmembrane helix</keyword>
<dbReference type="GO" id="GO:0005886">
    <property type="term" value="C:plasma membrane"/>
    <property type="evidence" value="ECO:0007669"/>
    <property type="project" value="UniProtKB-SubCell"/>
</dbReference>
<evidence type="ECO:0000256" key="6">
    <source>
        <dbReference type="ARBA" id="ARBA00023136"/>
    </source>
</evidence>
<dbReference type="PANTHER" id="PTHR22926:SF3">
    <property type="entry name" value="UNDECAPRENYL-PHOSPHATE ALPHA-N-ACETYLGLUCOSAMINYL 1-PHOSPHATE TRANSFERASE"/>
    <property type="match status" value="1"/>
</dbReference>
<keyword evidence="4 8" id="KW-0812">Transmembrane</keyword>
<evidence type="ECO:0000313" key="9">
    <source>
        <dbReference type="EMBL" id="CNF46924.1"/>
    </source>
</evidence>
<protein>
    <submittedName>
        <fullName evidence="9">Polyprenol phosphate:N-acetyl-hexosamine 1-phosphate transferase</fullName>
        <ecNumber evidence="9">2.7.8.33</ecNumber>
    </submittedName>
</protein>
<feature type="transmembrane region" description="Helical" evidence="8">
    <location>
        <begin position="6"/>
        <end position="31"/>
    </location>
</feature>
<dbReference type="EMBL" id="CPZF01000003">
    <property type="protein sequence ID" value="CNF46924.1"/>
    <property type="molecule type" value="Genomic_DNA"/>
</dbReference>
<feature type="binding site" evidence="7">
    <location>
        <position position="219"/>
    </location>
    <ligand>
        <name>Mg(2+)</name>
        <dbReference type="ChEBI" id="CHEBI:18420"/>
    </ligand>
</feature>
<feature type="binding site" evidence="7">
    <location>
        <position position="156"/>
    </location>
    <ligand>
        <name>Mg(2+)</name>
        <dbReference type="ChEBI" id="CHEBI:18420"/>
    </ligand>
</feature>
<evidence type="ECO:0000256" key="4">
    <source>
        <dbReference type="ARBA" id="ARBA00022692"/>
    </source>
</evidence>
<gene>
    <name evidence="9" type="primary">wecA</name>
    <name evidence="9" type="ORF">ERS137939_01567</name>
</gene>
<comment type="caution">
    <text evidence="9">The sequence shown here is derived from an EMBL/GenBank/DDBJ whole genome shotgun (WGS) entry which is preliminary data.</text>
</comment>
<dbReference type="CDD" id="cd06854">
    <property type="entry name" value="GT_WbpL_WbcO_like"/>
    <property type="match status" value="1"/>
</dbReference>
<feature type="transmembrane region" description="Helical" evidence="8">
    <location>
        <begin position="132"/>
        <end position="152"/>
    </location>
</feature>
<dbReference type="InterPro" id="IPR000715">
    <property type="entry name" value="Glycosyl_transferase_4"/>
</dbReference>